<dbReference type="KEGG" id="bbh:BN112_1947"/>
<dbReference type="FunFam" id="3.40.50.720:FF:000084">
    <property type="entry name" value="Short-chain dehydrogenase reductase"/>
    <property type="match status" value="1"/>
</dbReference>
<dbReference type="AlphaFoldDB" id="A0A0C6P271"/>
<accession>A0A0C6P271</accession>
<dbReference type="InterPro" id="IPR020904">
    <property type="entry name" value="Sc_DH/Rdtase_CS"/>
</dbReference>
<dbReference type="EMBL" id="HE965806">
    <property type="protein sequence ID" value="CCJ53864.1"/>
    <property type="molecule type" value="Genomic_DNA"/>
</dbReference>
<dbReference type="OrthoDB" id="9806974at2"/>
<dbReference type="Proteomes" id="UP000007564">
    <property type="component" value="Chromosome"/>
</dbReference>
<dbReference type="PROSITE" id="PS00061">
    <property type="entry name" value="ADH_SHORT"/>
    <property type="match status" value="1"/>
</dbReference>
<gene>
    <name evidence="3" type="ORF">BN112_1947</name>
</gene>
<dbReference type="GO" id="GO:0016491">
    <property type="term" value="F:oxidoreductase activity"/>
    <property type="evidence" value="ECO:0007669"/>
    <property type="project" value="UniProtKB-KW"/>
</dbReference>
<comment type="similarity">
    <text evidence="1">Belongs to the short-chain dehydrogenases/reductases (SDR) family.</text>
</comment>
<dbReference type="CDD" id="cd05233">
    <property type="entry name" value="SDR_c"/>
    <property type="match status" value="1"/>
</dbReference>
<dbReference type="Gene3D" id="3.40.50.720">
    <property type="entry name" value="NAD(P)-binding Rossmann-like Domain"/>
    <property type="match status" value="1"/>
</dbReference>
<dbReference type="NCBIfam" id="NF009466">
    <property type="entry name" value="PRK12826.1-2"/>
    <property type="match status" value="1"/>
</dbReference>
<organism evidence="3 4">
    <name type="scientific">Bordetella bronchiseptica 253</name>
    <dbReference type="NCBI Taxonomy" id="568707"/>
    <lineage>
        <taxon>Bacteria</taxon>
        <taxon>Pseudomonadati</taxon>
        <taxon>Pseudomonadota</taxon>
        <taxon>Betaproteobacteria</taxon>
        <taxon>Burkholderiales</taxon>
        <taxon>Alcaligenaceae</taxon>
        <taxon>Bordetella</taxon>
    </lineage>
</organism>
<dbReference type="PRINTS" id="PR00080">
    <property type="entry name" value="SDRFAMILY"/>
</dbReference>
<evidence type="ECO:0000313" key="3">
    <source>
        <dbReference type="EMBL" id="CCJ53864.1"/>
    </source>
</evidence>
<dbReference type="GeneID" id="56479806"/>
<reference evidence="3 4" key="1">
    <citation type="journal article" date="2012" name="BMC Genomics">
        <title>Comparative genomics of the classical Bordetella subspecies: the evolution and exchange of virulence-associated diversity amongst closely related pathogens.</title>
        <authorList>
            <person name="Park J."/>
            <person name="Zhang Y."/>
            <person name="Buboltz A.M."/>
            <person name="Zhang X."/>
            <person name="Schuster S.C."/>
            <person name="Ahuja U."/>
            <person name="Liu M."/>
            <person name="Miller J.F."/>
            <person name="Sebaihia M."/>
            <person name="Bentley S.D."/>
            <person name="Parkhill J."/>
            <person name="Harvill E.T."/>
        </authorList>
    </citation>
    <scope>NUCLEOTIDE SEQUENCE [LARGE SCALE GENOMIC DNA]</scope>
    <source>
        <strain evidence="3 4">253</strain>
    </source>
</reference>
<keyword evidence="2" id="KW-0560">Oxidoreductase</keyword>
<dbReference type="PRINTS" id="PR00081">
    <property type="entry name" value="GDHRDH"/>
</dbReference>
<dbReference type="HOGENOM" id="CLU_010194_1_0_4"/>
<evidence type="ECO:0000256" key="2">
    <source>
        <dbReference type="ARBA" id="ARBA00023002"/>
    </source>
</evidence>
<sequence length="260" mass="27309">MDHQDDFTGCRVMISAGAAGIGLAIARAFHERGARVQVCDVSDEALAAAGAALPGLGAYRADVASEAGVDAWFAHALAELGGLDVLVNNAGIAGPTSAIGDLSVEDWDRTMAVNVRGQFLCVRRALEPLRQSSRAAIINLSSVAGRLGYPMRTPYAASKWAVVGLTQSLAIELGEDDITVNAILPGIVESERVDQVVAAKARLRGIPEPAMRAEVLQHVSLHRTVPMADIARTALFLASRTGRSITGQCMNICAGVQTLR</sequence>
<dbReference type="RefSeq" id="WP_003809706.1">
    <property type="nucleotide sequence ID" value="NC_019382.1"/>
</dbReference>
<dbReference type="SUPFAM" id="SSF51735">
    <property type="entry name" value="NAD(P)-binding Rossmann-fold domains"/>
    <property type="match status" value="1"/>
</dbReference>
<evidence type="ECO:0000313" key="4">
    <source>
        <dbReference type="Proteomes" id="UP000007564"/>
    </source>
</evidence>
<name>A0A0C6P271_BORBO</name>
<dbReference type="Pfam" id="PF13561">
    <property type="entry name" value="adh_short_C2"/>
    <property type="match status" value="1"/>
</dbReference>
<dbReference type="InterPro" id="IPR036291">
    <property type="entry name" value="NAD(P)-bd_dom_sf"/>
</dbReference>
<protein>
    <submittedName>
        <fullName evidence="3">Probable short chain dehydrogenase</fullName>
    </submittedName>
</protein>
<dbReference type="PANTHER" id="PTHR43639:SF1">
    <property type="entry name" value="SHORT-CHAIN DEHYDROGENASE_REDUCTASE FAMILY PROTEIN"/>
    <property type="match status" value="1"/>
</dbReference>
<dbReference type="InterPro" id="IPR002347">
    <property type="entry name" value="SDR_fam"/>
</dbReference>
<proteinExistence type="inferred from homology"/>
<evidence type="ECO:0000256" key="1">
    <source>
        <dbReference type="ARBA" id="ARBA00006484"/>
    </source>
</evidence>
<dbReference type="PANTHER" id="PTHR43639">
    <property type="entry name" value="OXIDOREDUCTASE, SHORT-CHAIN DEHYDROGENASE/REDUCTASE FAMILY (AFU_ORTHOLOGUE AFUA_5G02870)"/>
    <property type="match status" value="1"/>
</dbReference>